<evidence type="ECO:0000313" key="8">
    <source>
        <dbReference type="EMBL" id="AFK10974.1"/>
    </source>
</evidence>
<evidence type="ECO:0000256" key="1">
    <source>
        <dbReference type="ARBA" id="ARBA00004110"/>
    </source>
</evidence>
<evidence type="ECO:0000256" key="2">
    <source>
        <dbReference type="ARBA" id="ARBA00022490"/>
    </source>
</evidence>
<feature type="domain" description="NACHT LRR and PYD" evidence="7">
    <location>
        <begin position="7"/>
        <end position="129"/>
    </location>
</feature>
<evidence type="ECO:0000256" key="4">
    <source>
        <dbReference type="ARBA" id="ARBA00022843"/>
    </source>
</evidence>
<dbReference type="InterPro" id="IPR001611">
    <property type="entry name" value="Leu-rich_rpt"/>
</dbReference>
<accession>K4FU72</accession>
<reference evidence="8" key="1">
    <citation type="journal article" date="2012" name="PLoS ONE">
        <title>Sequencing and Analysis of Full-Length cDNAs, 5'-ESTs and 3'-ESTs from a Cartilaginous Fish, the Elephant Shark (Callorhinchus milii).</title>
        <authorList>
            <person name="Tan Y.Y."/>
            <person name="Kodzius R."/>
            <person name="Tay B.H."/>
            <person name="Tay A."/>
            <person name="Brenner S."/>
            <person name="Venkatesh B."/>
        </authorList>
    </citation>
    <scope>NUCLEOTIDE SEQUENCE</scope>
    <source>
        <tissue evidence="8">Intestine</tissue>
    </source>
</reference>
<dbReference type="GO" id="GO:0005737">
    <property type="term" value="C:cytoplasm"/>
    <property type="evidence" value="ECO:0007669"/>
    <property type="project" value="UniProtKB-SubCell"/>
</dbReference>
<dbReference type="Pfam" id="PF00560">
    <property type="entry name" value="LRR_1"/>
    <property type="match status" value="1"/>
</dbReference>
<dbReference type="EMBL" id="JX052746">
    <property type="protein sequence ID" value="AFK10974.1"/>
    <property type="molecule type" value="mRNA"/>
</dbReference>
<protein>
    <submittedName>
        <fullName evidence="8">NACHT-LRR-PYD domains-containing protein 5-like protein</fullName>
    </submittedName>
</protein>
<dbReference type="InterPro" id="IPR050637">
    <property type="entry name" value="NLRP_innate_immun_reg"/>
</dbReference>
<dbReference type="Gene3D" id="3.80.10.10">
    <property type="entry name" value="Ribonuclease Inhibitor"/>
    <property type="match status" value="1"/>
</dbReference>
<dbReference type="InterPro" id="IPR041267">
    <property type="entry name" value="NLRP_HD2"/>
</dbReference>
<evidence type="ECO:0000256" key="5">
    <source>
        <dbReference type="ARBA" id="ARBA00023198"/>
    </source>
</evidence>
<keyword evidence="4" id="KW-0832">Ubl conjugation</keyword>
<sequence length="364" mass="40965">MVYTFHHLTIQEFVAALAQFLTPYILMPTHTTPPNLTPLLDIAHSDRDGRFQIFLRFLIGLSDPYTKSLLNELLGTLSSETTRQVIDWIQRIFENIGIETSISGKSDKKGDLLNILHYLFESQNKPLMKATIGTLKKIDLSRNRLSPVDCIVMAADLQTCEMVEEIDLDSCYIQTEGIQRLVSVLHRCKSLRLGNNNLGYCGVKRLCEALRNPECKVQSLVLDSNNLTADCTEELASALNTNHSLKELKLNSNKLGDCGVKRLCEALRNPECKIQRLELGVNRLTDGCTDDLVSALSTRRSLRLLDLRFNSFTDGSVPALRRLIQTCTSLEEIVLFDNRLSRVGENQLLSLQGFRAELTVSVKH</sequence>
<keyword evidence="6" id="KW-1271">Inflammasome</keyword>
<dbReference type="Pfam" id="PF17776">
    <property type="entry name" value="NLRC4_HD2"/>
    <property type="match status" value="1"/>
</dbReference>
<proteinExistence type="evidence at transcript level"/>
<dbReference type="InterPro" id="IPR032675">
    <property type="entry name" value="LRR_dom_sf"/>
</dbReference>
<evidence type="ECO:0000256" key="3">
    <source>
        <dbReference type="ARBA" id="ARBA00022737"/>
    </source>
</evidence>
<dbReference type="SMART" id="SM00368">
    <property type="entry name" value="LRR_RI"/>
    <property type="match status" value="6"/>
</dbReference>
<evidence type="ECO:0000259" key="7">
    <source>
        <dbReference type="Pfam" id="PF17776"/>
    </source>
</evidence>
<organism evidence="8">
    <name type="scientific">Callorhinchus milii</name>
    <name type="common">Ghost shark</name>
    <dbReference type="NCBI Taxonomy" id="7868"/>
    <lineage>
        <taxon>Eukaryota</taxon>
        <taxon>Metazoa</taxon>
        <taxon>Chordata</taxon>
        <taxon>Craniata</taxon>
        <taxon>Vertebrata</taxon>
        <taxon>Chondrichthyes</taxon>
        <taxon>Holocephali</taxon>
        <taxon>Chimaeriformes</taxon>
        <taxon>Callorhinchidae</taxon>
        <taxon>Callorhinchus</taxon>
    </lineage>
</organism>
<dbReference type="AlphaFoldDB" id="K4FU72"/>
<dbReference type="Pfam" id="PF13516">
    <property type="entry name" value="LRR_6"/>
    <property type="match status" value="1"/>
</dbReference>
<dbReference type="PANTHER" id="PTHR45690:SF19">
    <property type="entry name" value="NACHT, LRR AND PYD DOMAINS-CONTAINING PROTEIN 3"/>
    <property type="match status" value="1"/>
</dbReference>
<dbReference type="PANTHER" id="PTHR45690">
    <property type="entry name" value="NACHT, LRR AND PYD DOMAINS-CONTAINING PROTEIN 12"/>
    <property type="match status" value="1"/>
</dbReference>
<keyword evidence="5" id="KW-0395">Inflammatory response</keyword>
<name>K4FU72_CALMI</name>
<keyword evidence="3" id="KW-0677">Repeat</keyword>
<keyword evidence="2" id="KW-0963">Cytoplasm</keyword>
<comment type="subcellular location">
    <subcellularLocation>
        <location evidence="1">Inflammasome</location>
    </subcellularLocation>
</comment>
<dbReference type="SUPFAM" id="SSF52047">
    <property type="entry name" value="RNI-like"/>
    <property type="match status" value="1"/>
</dbReference>
<evidence type="ECO:0000256" key="6">
    <source>
        <dbReference type="ARBA" id="ARBA00023233"/>
    </source>
</evidence>